<dbReference type="InParanoid" id="A0A6C2YLM1"/>
<accession>A0A6C2YLM1</accession>
<organism evidence="1">
    <name type="scientific">Tuwongella immobilis</name>
    <dbReference type="NCBI Taxonomy" id="692036"/>
    <lineage>
        <taxon>Bacteria</taxon>
        <taxon>Pseudomonadati</taxon>
        <taxon>Planctomycetota</taxon>
        <taxon>Planctomycetia</taxon>
        <taxon>Gemmatales</taxon>
        <taxon>Gemmataceae</taxon>
        <taxon>Tuwongella</taxon>
    </lineage>
</organism>
<dbReference type="AlphaFoldDB" id="A0A6C2YLM1"/>
<dbReference type="Proteomes" id="UP000464378">
    <property type="component" value="Chromosome"/>
</dbReference>
<dbReference type="RefSeq" id="WP_162657060.1">
    <property type="nucleotide sequence ID" value="NZ_LR593887.1"/>
</dbReference>
<reference evidence="1" key="1">
    <citation type="submission" date="2019-04" db="EMBL/GenBank/DDBJ databases">
        <authorList>
            <consortium name="Science for Life Laboratories"/>
        </authorList>
    </citation>
    <scope>NUCLEOTIDE SEQUENCE</scope>
    <source>
        <strain evidence="1">MBLW1</strain>
    </source>
</reference>
<evidence type="ECO:0008006" key="3">
    <source>
        <dbReference type="Google" id="ProtNLM"/>
    </source>
</evidence>
<evidence type="ECO:0000313" key="1">
    <source>
        <dbReference type="EMBL" id="VIP01812.1"/>
    </source>
</evidence>
<protein>
    <recommendedName>
        <fullName evidence="3">HEAT repeat domain-containing protein</fullName>
    </recommendedName>
</protein>
<dbReference type="EMBL" id="LR593887">
    <property type="protein sequence ID" value="VTR99525.1"/>
    <property type="molecule type" value="Genomic_DNA"/>
</dbReference>
<keyword evidence="2" id="KW-1185">Reference proteome</keyword>
<evidence type="ECO:0000313" key="2">
    <source>
        <dbReference type="Proteomes" id="UP000464378"/>
    </source>
</evidence>
<gene>
    <name evidence="1" type="ORF">GMBLW1_21480</name>
</gene>
<proteinExistence type="predicted"/>
<dbReference type="EMBL" id="LR586016">
    <property type="protein sequence ID" value="VIP01812.1"/>
    <property type="molecule type" value="Genomic_DNA"/>
</dbReference>
<sequence length="384" mass="43009">MKRLAILTLLMGMWGQTTTETAAAETNAEASQKQAKATQLVSQLGDPLWRKREAASLELVKLGRYAKEALVTGSDSGDPEVSRRCQQILPLALQADRKSRVERFLADPKSIDPKDVPGLSRFLKEVGEDEGARDLYVEMLRKHDNLLELLDGDVIKLSQTFNQRVQQLYNQVFGGVQGRVNPEAIDIATLMFIGTDVEQTENRVFHSYLGNLLFQQTFRNAISDPKNSAMRRVMFNWLDKRQDPGALSQAISLAVQTNIKEMLPLAVKTLENKNVQPHVRAMSMLAVGKFGGKEQIPLLLKQIEDKTTLSQFQINGVNGTTQFGDVALAMAIHLKGLSPKDFGFDMLQNQPLNFTYFYNLGFSSQANRDKALKKWQESHTGQPK</sequence>
<name>A0A6C2YLM1_9BACT</name>
<dbReference type="KEGG" id="tim:GMBLW1_21480"/>